<evidence type="ECO:0000256" key="3">
    <source>
        <dbReference type="ARBA" id="ARBA00023015"/>
    </source>
</evidence>
<name>A0A433D6M3_9FUNG</name>
<evidence type="ECO:0000313" key="8">
    <source>
        <dbReference type="Proteomes" id="UP000268093"/>
    </source>
</evidence>
<dbReference type="AlphaFoldDB" id="A0A433D6M3"/>
<accession>A0A433D6M3</accession>
<evidence type="ECO:0000256" key="1">
    <source>
        <dbReference type="ARBA" id="ARBA00011925"/>
    </source>
</evidence>
<dbReference type="InterPro" id="IPR029063">
    <property type="entry name" value="SAM-dependent_MTases_sf"/>
</dbReference>
<keyword evidence="2 6" id="KW-0949">S-adenosyl-L-methionine</keyword>
<keyword evidence="6 7" id="KW-0808">Transferase</keyword>
<keyword evidence="8" id="KW-1185">Reference proteome</keyword>
<dbReference type="Proteomes" id="UP000268093">
    <property type="component" value="Unassembled WGS sequence"/>
</dbReference>
<dbReference type="SUPFAM" id="SSF53335">
    <property type="entry name" value="S-adenosyl-L-methionine-dependent methyltransferases"/>
    <property type="match status" value="1"/>
</dbReference>
<dbReference type="GO" id="GO:0035242">
    <property type="term" value="F:protein-arginine omega-N asymmetric methyltransferase activity"/>
    <property type="evidence" value="ECO:0007669"/>
    <property type="project" value="UniProtKB-EC"/>
</dbReference>
<dbReference type="EMBL" id="RBNI01005707">
    <property type="protein sequence ID" value="RUP46527.1"/>
    <property type="molecule type" value="Genomic_DNA"/>
</dbReference>
<reference evidence="7 8" key="1">
    <citation type="journal article" date="2018" name="New Phytol.">
        <title>Phylogenomics of Endogonaceae and evolution of mycorrhizas within Mucoromycota.</title>
        <authorList>
            <person name="Chang Y."/>
            <person name="Desiro A."/>
            <person name="Na H."/>
            <person name="Sandor L."/>
            <person name="Lipzen A."/>
            <person name="Clum A."/>
            <person name="Barry K."/>
            <person name="Grigoriev I.V."/>
            <person name="Martin F.M."/>
            <person name="Stajich J.E."/>
            <person name="Smith M.E."/>
            <person name="Bonito G."/>
            <person name="Spatafora J.W."/>
        </authorList>
    </citation>
    <scope>NUCLEOTIDE SEQUENCE [LARGE SCALE GENOMIC DNA]</scope>
    <source>
        <strain evidence="7 8">GMNB39</strain>
    </source>
</reference>
<keyword evidence="4" id="KW-0804">Transcription</keyword>
<dbReference type="Gene3D" id="3.40.50.150">
    <property type="entry name" value="Vaccinia Virus protein VP39"/>
    <property type="match status" value="1"/>
</dbReference>
<evidence type="ECO:0000256" key="4">
    <source>
        <dbReference type="ARBA" id="ARBA00023163"/>
    </source>
</evidence>
<protein>
    <recommendedName>
        <fullName evidence="1">type I protein arginine methyltransferase</fullName>
        <ecNumber evidence="1">2.1.1.319</ecNumber>
    </recommendedName>
</protein>
<dbReference type="PANTHER" id="PTHR11006:SF10">
    <property type="entry name" value="HISTONE-ARGININE METHYLTRANSFERASE CARMER-RELATED"/>
    <property type="match status" value="1"/>
</dbReference>
<keyword evidence="3" id="KW-0805">Transcription regulation</keyword>
<dbReference type="PROSITE" id="PS51678">
    <property type="entry name" value="SAM_MT_PRMT"/>
    <property type="match status" value="1"/>
</dbReference>
<keyword evidence="6 7" id="KW-0489">Methyltransferase</keyword>
<dbReference type="CDD" id="cd02440">
    <property type="entry name" value="AdoMet_MTases"/>
    <property type="match status" value="1"/>
</dbReference>
<comment type="catalytic activity">
    <reaction evidence="5">
        <text>L-arginyl-[protein] + 2 S-adenosyl-L-methionine = N(omega),N(omega)-dimethyl-L-arginyl-[protein] + 2 S-adenosyl-L-homocysteine + 2 H(+)</text>
        <dbReference type="Rhea" id="RHEA:48096"/>
        <dbReference type="Rhea" id="RHEA-COMP:10532"/>
        <dbReference type="Rhea" id="RHEA-COMP:11991"/>
        <dbReference type="ChEBI" id="CHEBI:15378"/>
        <dbReference type="ChEBI" id="CHEBI:29965"/>
        <dbReference type="ChEBI" id="CHEBI:57856"/>
        <dbReference type="ChEBI" id="CHEBI:59789"/>
        <dbReference type="ChEBI" id="CHEBI:61897"/>
        <dbReference type="EC" id="2.1.1.319"/>
    </reaction>
</comment>
<evidence type="ECO:0000256" key="5">
    <source>
        <dbReference type="ARBA" id="ARBA00049086"/>
    </source>
</evidence>
<dbReference type="Pfam" id="PF06325">
    <property type="entry name" value="PrmA"/>
    <property type="match status" value="1"/>
</dbReference>
<evidence type="ECO:0000256" key="2">
    <source>
        <dbReference type="ARBA" id="ARBA00022691"/>
    </source>
</evidence>
<sequence length="225" mass="24923">MATNKQEDSNRPTTETRDPQYFAYYAMLQHQQNMLQDSVRTSTYRSAILLNGPACFQDKVVMDVGAGSGILSYFSVQAGAKKVYAVEASNMAAKMKKIVEAAKTQGKNVFLKDKIEVIQVAIVRTIDAVSFGPSADPLRQSILHTCFPPAKIEEPNLPIPQVDTIISEPIGVLLIHERMLESFIHARDHYLKPGGALFPSKGVIYLAPFTDAGLWSETMGKARFW</sequence>
<dbReference type="PANTHER" id="PTHR11006">
    <property type="entry name" value="PROTEIN ARGININE N-METHYLTRANSFERASE"/>
    <property type="match status" value="1"/>
</dbReference>
<dbReference type="GO" id="GO:0070611">
    <property type="term" value="F:histone H3R2 methyltransferase activity"/>
    <property type="evidence" value="ECO:0007669"/>
    <property type="project" value="TreeGrafter"/>
</dbReference>
<dbReference type="OrthoDB" id="27683at2759"/>
<organism evidence="7 8">
    <name type="scientific">Jimgerdemannia flammicorona</name>
    <dbReference type="NCBI Taxonomy" id="994334"/>
    <lineage>
        <taxon>Eukaryota</taxon>
        <taxon>Fungi</taxon>
        <taxon>Fungi incertae sedis</taxon>
        <taxon>Mucoromycota</taxon>
        <taxon>Mucoromycotina</taxon>
        <taxon>Endogonomycetes</taxon>
        <taxon>Endogonales</taxon>
        <taxon>Endogonaceae</taxon>
        <taxon>Jimgerdemannia</taxon>
    </lineage>
</organism>
<dbReference type="InterPro" id="IPR025799">
    <property type="entry name" value="Arg_MeTrfase"/>
</dbReference>
<proteinExistence type="predicted"/>
<gene>
    <name evidence="7" type="ORF">BC936DRAFT_146841</name>
</gene>
<comment type="caution">
    <text evidence="7">The sequence shown here is derived from an EMBL/GenBank/DDBJ whole genome shotgun (WGS) entry which is preliminary data.</text>
</comment>
<evidence type="ECO:0000313" key="7">
    <source>
        <dbReference type="EMBL" id="RUP46527.1"/>
    </source>
</evidence>
<evidence type="ECO:0000256" key="6">
    <source>
        <dbReference type="PROSITE-ProRule" id="PRU01015"/>
    </source>
</evidence>
<dbReference type="EC" id="2.1.1.319" evidence="1"/>
<dbReference type="GO" id="GO:0032259">
    <property type="term" value="P:methylation"/>
    <property type="evidence" value="ECO:0007669"/>
    <property type="project" value="UniProtKB-KW"/>
</dbReference>